<dbReference type="InterPro" id="IPR001279">
    <property type="entry name" value="Metallo-B-lactamas"/>
</dbReference>
<dbReference type="EMBL" id="JACSGR010000003">
    <property type="protein sequence ID" value="MBH5329052.1"/>
    <property type="molecule type" value="Genomic_DNA"/>
</dbReference>
<keyword evidence="3" id="KW-1185">Reference proteome</keyword>
<dbReference type="Pfam" id="PF12706">
    <property type="entry name" value="Lactamase_B_2"/>
    <property type="match status" value="1"/>
</dbReference>
<dbReference type="RefSeq" id="WP_197902936.1">
    <property type="nucleotide sequence ID" value="NZ_JACSGR010000003.1"/>
</dbReference>
<dbReference type="InterPro" id="IPR024884">
    <property type="entry name" value="NAPE-PLD"/>
</dbReference>
<evidence type="ECO:0000259" key="1">
    <source>
        <dbReference type="Pfam" id="PF12706"/>
    </source>
</evidence>
<sequence length="370" mass="41545">MLKRLILKSLTYLIILAVVLAAGGFAFYKFHPVFGGQPDEASMARIRASKAFNGKEFENLEPTPMMTSDESPSIFAWAWQMMNPPPGKHPAKPLPTVALDKSRLTDGSVAWFGHSTILFRTGGQTFITDPVFYNASPVPFTGKPFAMSHTPTVGELPEIDVVLISHDHYDHLDYRAIREINAKAKRFIVPLGVKAHLQRWGVPDSKITEMDWEEQTRVGNIDITYVPARHFSGRTFERNTTLWGGYVVKSPDLSIYYSADSGYGKHFADIIAKHGPFDFAMIENGAYDKGWALIHETPEQAASAVADIGAPLVMPIHWGKFDLANHPWKDPIERFTRAAAERRLRVATPRIGQVFQISNPPQEKWWEGLE</sequence>
<proteinExistence type="predicted"/>
<name>A0ABS0N9R9_9NEIS</name>
<dbReference type="InterPro" id="IPR036866">
    <property type="entry name" value="RibonucZ/Hydroxyglut_hydro"/>
</dbReference>
<comment type="caution">
    <text evidence="2">The sequence shown here is derived from an EMBL/GenBank/DDBJ whole genome shotgun (WGS) entry which is preliminary data.</text>
</comment>
<dbReference type="Proteomes" id="UP000768471">
    <property type="component" value="Unassembled WGS sequence"/>
</dbReference>
<dbReference type="PIRSF" id="PIRSF038896">
    <property type="entry name" value="NAPE-PLD"/>
    <property type="match status" value="1"/>
</dbReference>
<evidence type="ECO:0000313" key="2">
    <source>
        <dbReference type="EMBL" id="MBH5329052.1"/>
    </source>
</evidence>
<organism evidence="2 3">
    <name type="scientific">Eikenella glucosivorans</name>
    <dbReference type="NCBI Taxonomy" id="2766967"/>
    <lineage>
        <taxon>Bacteria</taxon>
        <taxon>Pseudomonadati</taxon>
        <taxon>Pseudomonadota</taxon>
        <taxon>Betaproteobacteria</taxon>
        <taxon>Neisseriales</taxon>
        <taxon>Neisseriaceae</taxon>
        <taxon>Eikenella</taxon>
    </lineage>
</organism>
<dbReference type="PANTHER" id="PTHR15032">
    <property type="entry name" value="N-ACYL-PHOSPHATIDYLETHANOLAMINE-HYDROLYZING PHOSPHOLIPASE D"/>
    <property type="match status" value="1"/>
</dbReference>
<reference evidence="2 3" key="1">
    <citation type="submission" date="2020-09" db="EMBL/GenBank/DDBJ databases">
        <title>Eikenella S3660 sp. nov., isolated from a throat swab.</title>
        <authorList>
            <person name="Buhl M."/>
        </authorList>
    </citation>
    <scope>NUCLEOTIDE SEQUENCE [LARGE SCALE GENOMIC DNA]</scope>
    <source>
        <strain evidence="2 3">S3360</strain>
    </source>
</reference>
<dbReference type="Gene3D" id="3.60.15.10">
    <property type="entry name" value="Ribonuclease Z/Hydroxyacylglutathione hydrolase-like"/>
    <property type="match status" value="1"/>
</dbReference>
<dbReference type="PANTHER" id="PTHR15032:SF4">
    <property type="entry name" value="N-ACYL-PHOSPHATIDYLETHANOLAMINE-HYDROLYZING PHOSPHOLIPASE D"/>
    <property type="match status" value="1"/>
</dbReference>
<gene>
    <name evidence="2" type="ORF">H9Q10_05140</name>
</gene>
<feature type="domain" description="Metallo-beta-lactamase" evidence="1">
    <location>
        <begin position="128"/>
        <end position="318"/>
    </location>
</feature>
<protein>
    <submittedName>
        <fullName evidence="2">MBL fold metallo-hydrolase</fullName>
    </submittedName>
</protein>
<evidence type="ECO:0000313" key="3">
    <source>
        <dbReference type="Proteomes" id="UP000768471"/>
    </source>
</evidence>
<accession>A0ABS0N9R9</accession>
<dbReference type="SUPFAM" id="SSF56281">
    <property type="entry name" value="Metallo-hydrolase/oxidoreductase"/>
    <property type="match status" value="1"/>
</dbReference>